<protein>
    <recommendedName>
        <fullName evidence="3">Sulfotransferase family protein</fullName>
    </recommendedName>
</protein>
<proteinExistence type="predicted"/>
<name>A0A4P6PXI0_9ACTN</name>
<evidence type="ECO:0000313" key="2">
    <source>
        <dbReference type="Proteomes" id="UP000292235"/>
    </source>
</evidence>
<organism evidence="1 2">
    <name type="scientific">Streptomonospora litoralis</name>
    <dbReference type="NCBI Taxonomy" id="2498135"/>
    <lineage>
        <taxon>Bacteria</taxon>
        <taxon>Bacillati</taxon>
        <taxon>Actinomycetota</taxon>
        <taxon>Actinomycetes</taxon>
        <taxon>Streptosporangiales</taxon>
        <taxon>Nocardiopsidaceae</taxon>
        <taxon>Streptomonospora</taxon>
    </lineage>
</organism>
<accession>A0A4P6PXI0</accession>
<dbReference type="InterPro" id="IPR027417">
    <property type="entry name" value="P-loop_NTPase"/>
</dbReference>
<evidence type="ECO:0000313" key="1">
    <source>
        <dbReference type="EMBL" id="QBI52835.1"/>
    </source>
</evidence>
<dbReference type="KEGG" id="strr:EKD16_05140"/>
<sequence>MAERLVLHIGVQKSGTTYLQQMMQDRTEELAAIGALYPVPQRRRAGATRVNYHETATYGLLGDEYSWVTEDRAAKEKAWWEYLQKQVREWDGTAIVSAEALSVVRTEAARKTIEALGAAETDVFVTARGLGKLLPSVWQQHIRNGKSSSFHSYLRQLARQRESGWDTLEEDYTTHLWRAFALGGLARRWASIVGPERVTVISNPGKPADALWHRFLEAIELGDTSAVPAPDDTTTVHSGITAAEADVIRTVNANLAAADWPGDDVRRLRSKLIADFAERSQRGPRLGIPERFRAEVETWSRADIDDLSDSGVRIVGDIEELRYTADKEPPEPTTGDIAEAAGSAVATAAAWSPGLKNPLSKAG</sequence>
<dbReference type="OrthoDB" id="5144031at2"/>
<keyword evidence="2" id="KW-1185">Reference proteome</keyword>
<dbReference type="EMBL" id="CP036455">
    <property type="protein sequence ID" value="QBI52835.1"/>
    <property type="molecule type" value="Genomic_DNA"/>
</dbReference>
<dbReference type="Gene3D" id="3.40.50.300">
    <property type="entry name" value="P-loop containing nucleotide triphosphate hydrolases"/>
    <property type="match status" value="1"/>
</dbReference>
<reference evidence="1 2" key="1">
    <citation type="submission" date="2019-02" db="EMBL/GenBank/DDBJ databases">
        <authorList>
            <person name="Khodamoradi S."/>
            <person name="Hahnke R.L."/>
            <person name="Kaempfer P."/>
            <person name="Schumann P."/>
            <person name="Rohde M."/>
            <person name="Steinert M."/>
            <person name="Luzhetskyy A."/>
            <person name="Wink J."/>
            <person name="Ruckert C."/>
        </authorList>
    </citation>
    <scope>NUCLEOTIDE SEQUENCE [LARGE SCALE GENOMIC DNA]</scope>
    <source>
        <strain evidence="1 2">M2</strain>
    </source>
</reference>
<dbReference type="AlphaFoldDB" id="A0A4P6PXI0"/>
<evidence type="ECO:0008006" key="3">
    <source>
        <dbReference type="Google" id="ProtNLM"/>
    </source>
</evidence>
<dbReference type="RefSeq" id="WP_131097316.1">
    <property type="nucleotide sequence ID" value="NZ_CP036455.1"/>
</dbReference>
<gene>
    <name evidence="1" type="ORF">EKD16_05140</name>
</gene>
<dbReference type="Proteomes" id="UP000292235">
    <property type="component" value="Chromosome"/>
</dbReference>
<dbReference type="SUPFAM" id="SSF52540">
    <property type="entry name" value="P-loop containing nucleoside triphosphate hydrolases"/>
    <property type="match status" value="1"/>
</dbReference>